<comment type="caution">
    <text evidence="2">The sequence shown here is derived from an EMBL/GenBank/DDBJ whole genome shotgun (WGS) entry which is preliminary data.</text>
</comment>
<reference evidence="2 3" key="1">
    <citation type="submission" date="2020-07" db="EMBL/GenBank/DDBJ databases">
        <title>Genomic Encyclopedia of Type Strains, Phase IV (KMG-V): Genome sequencing to study the core and pangenomes of soil and plant-associated prokaryotes.</title>
        <authorList>
            <person name="Whitman W."/>
        </authorList>
    </citation>
    <scope>NUCLEOTIDE SEQUENCE [LARGE SCALE GENOMIC DNA]</scope>
    <source>
        <strain evidence="2 3">AN3</strain>
    </source>
</reference>
<sequence>MTIGIALFVLLPVSQLVLIIVIFIRERDYRFSLIATLVFVIIMAGTLLGYFLPSHISA</sequence>
<accession>A0A839ERF2</accession>
<dbReference type="RefSeq" id="WP_182549691.1">
    <property type="nucleotide sequence ID" value="NZ_JACGXN010000003.1"/>
</dbReference>
<dbReference type="EMBL" id="JACGXN010000003">
    <property type="protein sequence ID" value="MBA8879017.1"/>
    <property type="molecule type" value="Genomic_DNA"/>
</dbReference>
<evidence type="ECO:0000313" key="2">
    <source>
        <dbReference type="EMBL" id="MBA8879017.1"/>
    </source>
</evidence>
<organism evidence="2 3">
    <name type="scientific">Phyllobacterium myrsinacearum</name>
    <dbReference type="NCBI Taxonomy" id="28101"/>
    <lineage>
        <taxon>Bacteria</taxon>
        <taxon>Pseudomonadati</taxon>
        <taxon>Pseudomonadota</taxon>
        <taxon>Alphaproteobacteria</taxon>
        <taxon>Hyphomicrobiales</taxon>
        <taxon>Phyllobacteriaceae</taxon>
        <taxon>Phyllobacterium</taxon>
    </lineage>
</organism>
<keyword evidence="1" id="KW-0472">Membrane</keyword>
<keyword evidence="3" id="KW-1185">Reference proteome</keyword>
<proteinExistence type="predicted"/>
<dbReference type="InterPro" id="IPR012861">
    <property type="entry name" value="DUF1634"/>
</dbReference>
<feature type="transmembrane region" description="Helical" evidence="1">
    <location>
        <begin position="31"/>
        <end position="52"/>
    </location>
</feature>
<evidence type="ECO:0000256" key="1">
    <source>
        <dbReference type="SAM" id="Phobius"/>
    </source>
</evidence>
<keyword evidence="1" id="KW-0812">Transmembrane</keyword>
<name>A0A839ERF2_9HYPH</name>
<dbReference type="Pfam" id="PF07843">
    <property type="entry name" value="DUF1634"/>
    <property type="match status" value="1"/>
</dbReference>
<gene>
    <name evidence="2" type="ORF">FHW16_002735</name>
</gene>
<protein>
    <submittedName>
        <fullName evidence="2">Putative membrane protein</fullName>
    </submittedName>
</protein>
<feature type="transmembrane region" description="Helical" evidence="1">
    <location>
        <begin position="6"/>
        <end position="24"/>
    </location>
</feature>
<dbReference type="AlphaFoldDB" id="A0A839ERF2"/>
<evidence type="ECO:0000313" key="3">
    <source>
        <dbReference type="Proteomes" id="UP000549052"/>
    </source>
</evidence>
<keyword evidence="1" id="KW-1133">Transmembrane helix</keyword>
<dbReference type="Proteomes" id="UP000549052">
    <property type="component" value="Unassembled WGS sequence"/>
</dbReference>